<keyword evidence="7 8" id="KW-0472">Membrane</keyword>
<keyword evidence="3 8" id="KW-0328">Glycosyltransferase</keyword>
<dbReference type="Proteomes" id="UP001381693">
    <property type="component" value="Unassembled WGS sequence"/>
</dbReference>
<dbReference type="GO" id="GO:0016020">
    <property type="term" value="C:membrane"/>
    <property type="evidence" value="ECO:0007669"/>
    <property type="project" value="UniProtKB-SubCell"/>
</dbReference>
<keyword evidence="5 8" id="KW-0812">Transmembrane</keyword>
<evidence type="ECO:0000256" key="5">
    <source>
        <dbReference type="ARBA" id="ARBA00022692"/>
    </source>
</evidence>
<comment type="subcellular location">
    <subcellularLocation>
        <location evidence="1">Membrane</location>
        <topology evidence="1">Single-pass membrane protein</topology>
    </subcellularLocation>
</comment>
<evidence type="ECO:0000313" key="10">
    <source>
        <dbReference type="Proteomes" id="UP001381693"/>
    </source>
</evidence>
<evidence type="ECO:0000256" key="6">
    <source>
        <dbReference type="ARBA" id="ARBA00022989"/>
    </source>
</evidence>
<feature type="transmembrane region" description="Helical" evidence="8">
    <location>
        <begin position="26"/>
        <end position="47"/>
    </location>
</feature>
<comment type="caution">
    <text evidence="9">The sequence shown here is derived from an EMBL/GenBank/DDBJ whole genome shotgun (WGS) entry which is preliminary data.</text>
</comment>
<proteinExistence type="inferred from homology"/>
<dbReference type="PANTHER" id="PTHR21461:SF83">
    <property type="entry name" value="GLYCOSYLTRANSFERASE FAMILY 92 PROTEIN"/>
    <property type="match status" value="1"/>
</dbReference>
<dbReference type="EC" id="2.4.1.-" evidence="8"/>
<evidence type="ECO:0000256" key="2">
    <source>
        <dbReference type="ARBA" id="ARBA00007647"/>
    </source>
</evidence>
<sequence length="535" mass="62059">MRTCKGSYKRATLYMMLKLKLQKPNIRLGVILASFLGIVALWNLYLISSQSTGVHVRCDCGDEIATGERVGRYLDDLLAEVDPLTNRSVQERITDFHPSLAVDFLTQQEQRGHRCSVTPGLFSIRHRNAIWQEAEIGRQTFLVYGAYYDDRDKEEGPFVRVLVMVESTWPPTPTCHMWYKNEVVPTATKAVNVEYLHWQERLENEWLPYIVTCKVRSHRKDIPQVVSLVNHACGTSTNALKIHQEYSEPKKSLAVCHKFVYNPARDFSIRLVEWIEALRAWGVDHLTIYEAASHPNVKKVLTYYQTLGFLSLLPWTSPGSEPQSPYLYRILYDTQRYVLFTDENVPYTDCLLRHIGTHQYIGVWDVDEFILPSTEASLPKMMKKVRAKASEQGLTPTSYLARCTYYFDDLQEEPDGKLPEYFHMLRHIKRTVKFTPPRVFTKAIHDTSYALGLHAHFALLNLKGEVSRDHELYHMYPASEAQLAHYRHQCQGEDQTECKTLFRPHVVRDTTMWKYKHQIVQNTTKVLVTLKLTTP</sequence>
<evidence type="ECO:0000313" key="9">
    <source>
        <dbReference type="EMBL" id="KAK7084718.1"/>
    </source>
</evidence>
<dbReference type="EMBL" id="JAXCGZ010002000">
    <property type="protein sequence ID" value="KAK7084718.1"/>
    <property type="molecule type" value="Genomic_DNA"/>
</dbReference>
<dbReference type="PANTHER" id="PTHR21461">
    <property type="entry name" value="GLYCOSYLTRANSFERASE FAMILY 92 PROTEIN"/>
    <property type="match status" value="1"/>
</dbReference>
<dbReference type="GO" id="GO:0016757">
    <property type="term" value="F:glycosyltransferase activity"/>
    <property type="evidence" value="ECO:0007669"/>
    <property type="project" value="UniProtKB-UniRule"/>
</dbReference>
<name>A0AAN8XS58_HALRR</name>
<dbReference type="Pfam" id="PF01697">
    <property type="entry name" value="Glyco_transf_92"/>
    <property type="match status" value="1"/>
</dbReference>
<organism evidence="9 10">
    <name type="scientific">Halocaridina rubra</name>
    <name type="common">Hawaiian red shrimp</name>
    <dbReference type="NCBI Taxonomy" id="373956"/>
    <lineage>
        <taxon>Eukaryota</taxon>
        <taxon>Metazoa</taxon>
        <taxon>Ecdysozoa</taxon>
        <taxon>Arthropoda</taxon>
        <taxon>Crustacea</taxon>
        <taxon>Multicrustacea</taxon>
        <taxon>Malacostraca</taxon>
        <taxon>Eumalacostraca</taxon>
        <taxon>Eucarida</taxon>
        <taxon>Decapoda</taxon>
        <taxon>Pleocyemata</taxon>
        <taxon>Caridea</taxon>
        <taxon>Atyoidea</taxon>
        <taxon>Atyidae</taxon>
        <taxon>Halocaridina</taxon>
    </lineage>
</organism>
<dbReference type="AlphaFoldDB" id="A0AAN8XS58"/>
<protein>
    <recommendedName>
        <fullName evidence="8">Glycosyltransferase family 92 protein</fullName>
        <ecNumber evidence="8">2.4.1.-</ecNumber>
    </recommendedName>
</protein>
<keyword evidence="6 8" id="KW-1133">Transmembrane helix</keyword>
<gene>
    <name evidence="9" type="ORF">SK128_023624</name>
</gene>
<evidence type="ECO:0000256" key="7">
    <source>
        <dbReference type="ARBA" id="ARBA00023136"/>
    </source>
</evidence>
<evidence type="ECO:0000256" key="3">
    <source>
        <dbReference type="ARBA" id="ARBA00022676"/>
    </source>
</evidence>
<comment type="similarity">
    <text evidence="2 8">Belongs to the glycosyltransferase 92 family.</text>
</comment>
<keyword evidence="4 8" id="KW-0808">Transferase</keyword>
<keyword evidence="10" id="KW-1185">Reference proteome</keyword>
<evidence type="ECO:0000256" key="4">
    <source>
        <dbReference type="ARBA" id="ARBA00022679"/>
    </source>
</evidence>
<accession>A0AAN8XS58</accession>
<evidence type="ECO:0000256" key="8">
    <source>
        <dbReference type="RuleBase" id="RU366017"/>
    </source>
</evidence>
<evidence type="ECO:0000256" key="1">
    <source>
        <dbReference type="ARBA" id="ARBA00004167"/>
    </source>
</evidence>
<reference evidence="9 10" key="1">
    <citation type="submission" date="2023-11" db="EMBL/GenBank/DDBJ databases">
        <title>Halocaridina rubra genome assembly.</title>
        <authorList>
            <person name="Smith C."/>
        </authorList>
    </citation>
    <scope>NUCLEOTIDE SEQUENCE [LARGE SCALE GENOMIC DNA]</scope>
    <source>
        <strain evidence="9">EP-1</strain>
        <tissue evidence="9">Whole</tissue>
    </source>
</reference>
<dbReference type="InterPro" id="IPR008166">
    <property type="entry name" value="Glyco_transf_92"/>
</dbReference>
<dbReference type="GO" id="GO:0005737">
    <property type="term" value="C:cytoplasm"/>
    <property type="evidence" value="ECO:0007669"/>
    <property type="project" value="TreeGrafter"/>
</dbReference>